<dbReference type="RefSeq" id="WP_249701538.1">
    <property type="nucleotide sequence ID" value="NZ_JAMFLX010000035.1"/>
</dbReference>
<evidence type="ECO:0000313" key="2">
    <source>
        <dbReference type="EMBL" id="MCL6271873.1"/>
    </source>
</evidence>
<protein>
    <submittedName>
        <fullName evidence="2">Uncharacterized protein</fullName>
    </submittedName>
</protein>
<evidence type="ECO:0000313" key="3">
    <source>
        <dbReference type="Proteomes" id="UP001203338"/>
    </source>
</evidence>
<keyword evidence="3" id="KW-1185">Reference proteome</keyword>
<name>A0ABT0PN22_9GAMM</name>
<feature type="compositionally biased region" description="Basic and acidic residues" evidence="1">
    <location>
        <begin position="8"/>
        <end position="17"/>
    </location>
</feature>
<gene>
    <name evidence="2" type="ORF">M3P05_18300</name>
</gene>
<dbReference type="Proteomes" id="UP001203338">
    <property type="component" value="Unassembled WGS sequence"/>
</dbReference>
<evidence type="ECO:0000256" key="1">
    <source>
        <dbReference type="SAM" id="MobiDB-lite"/>
    </source>
</evidence>
<dbReference type="EMBL" id="JAMFLX010000035">
    <property type="protein sequence ID" value="MCL6271873.1"/>
    <property type="molecule type" value="Genomic_DNA"/>
</dbReference>
<proteinExistence type="predicted"/>
<comment type="caution">
    <text evidence="2">The sequence shown here is derived from an EMBL/GenBank/DDBJ whole genome shotgun (WGS) entry which is preliminary data.</text>
</comment>
<organism evidence="2 3">
    <name type="scientific">Parendozoicomonas callyspongiae</name>
    <dbReference type="NCBI Taxonomy" id="2942213"/>
    <lineage>
        <taxon>Bacteria</taxon>
        <taxon>Pseudomonadati</taxon>
        <taxon>Pseudomonadota</taxon>
        <taxon>Gammaproteobacteria</taxon>
        <taxon>Oceanospirillales</taxon>
        <taxon>Endozoicomonadaceae</taxon>
        <taxon>Parendozoicomonas</taxon>
    </lineage>
</organism>
<feature type="region of interest" description="Disordered" evidence="1">
    <location>
        <begin position="1"/>
        <end position="21"/>
    </location>
</feature>
<sequence>MSQHKTHSHPEHVHGEGCGHTAIRHNGHIDYIHDGHLHHPNKDYYEEHVIDVSDTNPDGCSPVHSCSDSGHIHGSRCGHEKVPHGDHFDYLVDGRLHHVHDGHCDDHGKIEVI</sequence>
<accession>A0ABT0PN22</accession>
<reference evidence="2 3" key="1">
    <citation type="submission" date="2022-05" db="EMBL/GenBank/DDBJ databases">
        <authorList>
            <person name="Park J.-S."/>
        </authorList>
    </citation>
    <scope>NUCLEOTIDE SEQUENCE [LARGE SCALE GENOMIC DNA]</scope>
    <source>
        <strain evidence="2 3">2012CJ34-2</strain>
    </source>
</reference>